<evidence type="ECO:0000313" key="2">
    <source>
        <dbReference type="Proteomes" id="UP000266861"/>
    </source>
</evidence>
<organism evidence="1 2">
    <name type="scientific">Diversispora epigaea</name>
    <dbReference type="NCBI Taxonomy" id="1348612"/>
    <lineage>
        <taxon>Eukaryota</taxon>
        <taxon>Fungi</taxon>
        <taxon>Fungi incertae sedis</taxon>
        <taxon>Mucoromycota</taxon>
        <taxon>Glomeromycotina</taxon>
        <taxon>Glomeromycetes</taxon>
        <taxon>Diversisporales</taxon>
        <taxon>Diversisporaceae</taxon>
        <taxon>Diversispora</taxon>
    </lineage>
</organism>
<accession>A0A397JEC3</accession>
<reference evidence="1 2" key="1">
    <citation type="submission" date="2018-08" db="EMBL/GenBank/DDBJ databases">
        <title>Genome and evolution of the arbuscular mycorrhizal fungus Diversispora epigaea (formerly Glomus versiforme) and its bacterial endosymbionts.</title>
        <authorList>
            <person name="Sun X."/>
            <person name="Fei Z."/>
            <person name="Harrison M."/>
        </authorList>
    </citation>
    <scope>NUCLEOTIDE SEQUENCE [LARGE SCALE GENOMIC DNA]</scope>
    <source>
        <strain evidence="1 2">IT104</strain>
    </source>
</reference>
<dbReference type="Proteomes" id="UP000266861">
    <property type="component" value="Unassembled WGS sequence"/>
</dbReference>
<keyword evidence="2" id="KW-1185">Reference proteome</keyword>
<comment type="caution">
    <text evidence="1">The sequence shown here is derived from an EMBL/GenBank/DDBJ whole genome shotgun (WGS) entry which is preliminary data.</text>
</comment>
<proteinExistence type="predicted"/>
<dbReference type="EMBL" id="PQFF01000087">
    <property type="protein sequence ID" value="RHZ83534.1"/>
    <property type="molecule type" value="Genomic_DNA"/>
</dbReference>
<protein>
    <submittedName>
        <fullName evidence="1">Uncharacterized protein</fullName>
    </submittedName>
</protein>
<gene>
    <name evidence="1" type="ORF">Glove_91g9</name>
</gene>
<dbReference type="AlphaFoldDB" id="A0A397JEC3"/>
<sequence>MEGTTPSKSVTQDETTIPTFEELWNELFEYFFDYKDYFYKGKNKDSEIGIQIKKAEEFLNEENFERELEELTESTSALSIDIGDSRIVDLDMSNF</sequence>
<name>A0A397JEC3_9GLOM</name>
<evidence type="ECO:0000313" key="1">
    <source>
        <dbReference type="EMBL" id="RHZ83534.1"/>
    </source>
</evidence>